<organism evidence="1 2">
    <name type="scientific">Hevea brasiliensis</name>
    <name type="common">Para rubber tree</name>
    <name type="synonym">Siphonia brasiliensis</name>
    <dbReference type="NCBI Taxonomy" id="3981"/>
    <lineage>
        <taxon>Eukaryota</taxon>
        <taxon>Viridiplantae</taxon>
        <taxon>Streptophyta</taxon>
        <taxon>Embryophyta</taxon>
        <taxon>Tracheophyta</taxon>
        <taxon>Spermatophyta</taxon>
        <taxon>Magnoliopsida</taxon>
        <taxon>eudicotyledons</taxon>
        <taxon>Gunneridae</taxon>
        <taxon>Pentapetalae</taxon>
        <taxon>rosids</taxon>
        <taxon>fabids</taxon>
        <taxon>Malpighiales</taxon>
        <taxon>Euphorbiaceae</taxon>
        <taxon>Crotonoideae</taxon>
        <taxon>Micrandreae</taxon>
        <taxon>Hevea</taxon>
    </lineage>
</organism>
<gene>
    <name evidence="1" type="ORF">P3X46_004800</name>
</gene>
<name>A0ABQ9N1H0_HEVBR</name>
<protein>
    <submittedName>
        <fullName evidence="1">Uncharacterized protein</fullName>
    </submittedName>
</protein>
<reference evidence="1" key="1">
    <citation type="journal article" date="2023" name="Plant Biotechnol. J.">
        <title>Chromosome-level wild Hevea brasiliensis genome provides new tools for genomic-assisted breeding and valuable loci to elevate rubber yield.</title>
        <authorList>
            <person name="Cheng H."/>
            <person name="Song X."/>
            <person name="Hu Y."/>
            <person name="Wu T."/>
            <person name="Yang Q."/>
            <person name="An Z."/>
            <person name="Feng S."/>
            <person name="Deng Z."/>
            <person name="Wu W."/>
            <person name="Zeng X."/>
            <person name="Tu M."/>
            <person name="Wang X."/>
            <person name="Huang H."/>
        </authorList>
    </citation>
    <scope>NUCLEOTIDE SEQUENCE</scope>
    <source>
        <strain evidence="1">MT/VB/25A 57/8</strain>
    </source>
</reference>
<evidence type="ECO:0000313" key="1">
    <source>
        <dbReference type="EMBL" id="KAJ9185138.1"/>
    </source>
</evidence>
<keyword evidence="2" id="KW-1185">Reference proteome</keyword>
<evidence type="ECO:0000313" key="2">
    <source>
        <dbReference type="Proteomes" id="UP001174677"/>
    </source>
</evidence>
<dbReference type="EMBL" id="JARPOI010000003">
    <property type="protein sequence ID" value="KAJ9185138.1"/>
    <property type="molecule type" value="Genomic_DNA"/>
</dbReference>
<comment type="caution">
    <text evidence="1">The sequence shown here is derived from an EMBL/GenBank/DDBJ whole genome shotgun (WGS) entry which is preliminary data.</text>
</comment>
<dbReference type="Proteomes" id="UP001174677">
    <property type="component" value="Chromosome 3"/>
</dbReference>
<proteinExistence type="predicted"/>
<accession>A0ABQ9N1H0</accession>
<sequence length="73" mass="8757">MAKQLPYTTNLNHLLQIYFFLHQAHQHISLYSFPKPNSLSSLLYLLMRLVDDRDARGMKRFYRALDLVYQFHG</sequence>